<dbReference type="EMBL" id="JAHYQA010000003">
    <property type="protein sequence ID" value="MCE9236979.1"/>
    <property type="molecule type" value="Genomic_DNA"/>
</dbReference>
<evidence type="ECO:0000313" key="6">
    <source>
        <dbReference type="EMBL" id="UYU70526.1"/>
    </source>
</evidence>
<evidence type="ECO:0000313" key="5">
    <source>
        <dbReference type="EMBL" id="MDC2235791.1"/>
    </source>
</evidence>
<dbReference type="Proteomes" id="UP001156216">
    <property type="component" value="Chromosome"/>
</dbReference>
<dbReference type="EMBL" id="AP022660">
    <property type="protein sequence ID" value="BCA48795.1"/>
    <property type="molecule type" value="Genomic_DNA"/>
</dbReference>
<dbReference type="AlphaFoldDB" id="A0A0P0F304"/>
<name>A0A0P0F304_BACT4</name>
<dbReference type="Proteomes" id="UP000488521">
    <property type="component" value="Unassembled WGS sequence"/>
</dbReference>
<dbReference type="EMBL" id="JAQNVG010000011">
    <property type="protein sequence ID" value="MDC2235791.1"/>
    <property type="molecule type" value="Genomic_DNA"/>
</dbReference>
<sequence length="77" mass="9124">MDKDTKMSLIKGLLAGQLTKKQRRSYADLESVDRELKIQWNESENKAIDFKIKEQIWEKVKARCVDRKRNKVLTELS</sequence>
<dbReference type="GeneID" id="60925424"/>
<accession>A0A0P0F304</accession>
<evidence type="ECO:0000313" key="4">
    <source>
        <dbReference type="EMBL" id="MCE9236979.1"/>
    </source>
</evidence>
<dbReference type="Proteomes" id="UP001200544">
    <property type="component" value="Unassembled WGS sequence"/>
</dbReference>
<dbReference type="EMBL" id="CP083681">
    <property type="protein sequence ID" value="UYU70526.1"/>
    <property type="molecule type" value="Genomic_DNA"/>
</dbReference>
<reference evidence="4" key="4">
    <citation type="submission" date="2021-07" db="EMBL/GenBank/DDBJ databases">
        <title>Comparative genomics of Bacteroides fragilis group isolates reveals species-dependent resistance mechanisms and validates clinical tools for resistance prediction.</title>
        <authorList>
            <person name="Wallace M.J."/>
            <person name="Jean S."/>
            <person name="Wallace M.A."/>
            <person name="Carey-Ann B.D."/>
            <person name="Dantas G."/>
        </authorList>
    </citation>
    <scope>NUCLEOTIDE SEQUENCE</scope>
    <source>
        <strain evidence="4">BJH_160</strain>
    </source>
</reference>
<reference evidence="1 9" key="2">
    <citation type="submission" date="2020-02" db="EMBL/GenBank/DDBJ databases">
        <title>Whole-genome sequencing and comparative analysis of the genomes of Bacteroides thetaiotaomicron and Escherichia coli isolated from a healthy resident in Vietnam.</title>
        <authorList>
            <person name="Mohsin M."/>
            <person name="Tanaka K."/>
            <person name="Kawahara R."/>
            <person name="Kondo S."/>
            <person name="Noguchi H."/>
            <person name="Motooka D."/>
            <person name="Nakamura S."/>
            <person name="Khong D.T."/>
            <person name="Nguyen T.N."/>
            <person name="Tran H.T."/>
            <person name="Yamamoto Y."/>
        </authorList>
    </citation>
    <scope>NUCLEOTIDE SEQUENCE [LARGE SCALE GENOMIC DNA]</scope>
    <source>
        <strain evidence="1 9">F9-2</strain>
    </source>
</reference>
<reference evidence="7 8" key="1">
    <citation type="journal article" date="2019" name="Nat. Med.">
        <title>A library of human gut bacterial isolates paired with longitudinal multiomics data enables mechanistic microbiome research.</title>
        <authorList>
            <person name="Poyet M."/>
            <person name="Groussin M."/>
            <person name="Gibbons S.M."/>
            <person name="Avila-Pacheco J."/>
            <person name="Jiang X."/>
            <person name="Kearney S.M."/>
            <person name="Perrotta A.R."/>
            <person name="Berdy B."/>
            <person name="Zhao S."/>
            <person name="Lieberman T.D."/>
            <person name="Swanson P.K."/>
            <person name="Smith M."/>
            <person name="Roesemann S."/>
            <person name="Alexander J.E."/>
            <person name="Rich S.A."/>
            <person name="Livny J."/>
            <person name="Vlamakis H."/>
            <person name="Clish C."/>
            <person name="Bullock K."/>
            <person name="Deik A."/>
            <person name="Scott J."/>
            <person name="Pierce K.A."/>
            <person name="Xavier R.J."/>
            <person name="Alm E.J."/>
        </authorList>
    </citation>
    <scope>NUCLEOTIDE SEQUENCE [LARGE SCALE GENOMIC DNA]</scope>
    <source>
        <strain evidence="3 8">BIOML-A156</strain>
        <strain evidence="2 7">BIOML-A188</strain>
    </source>
</reference>
<dbReference type="Proteomes" id="UP000440614">
    <property type="component" value="Unassembled WGS sequence"/>
</dbReference>
<evidence type="ECO:0000313" key="3">
    <source>
        <dbReference type="EMBL" id="KAB4468997.1"/>
    </source>
</evidence>
<gene>
    <name evidence="1" type="ORF">BatF92_07370</name>
    <name evidence="3" type="ORF">GAN59_22845</name>
    <name evidence="2" type="ORF">GAO51_05195</name>
    <name evidence="4" type="ORF">K0H07_07370</name>
    <name evidence="6" type="ORF">KQP59_19955</name>
    <name evidence="5" type="ORF">PO127_08535</name>
</gene>
<accession>I0Q058</accession>
<evidence type="ECO:0000313" key="8">
    <source>
        <dbReference type="Proteomes" id="UP000488521"/>
    </source>
</evidence>
<dbReference type="EMBL" id="WCSY01000004">
    <property type="protein sequence ID" value="KAB4314758.1"/>
    <property type="molecule type" value="Genomic_DNA"/>
</dbReference>
<reference evidence="5" key="5">
    <citation type="submission" date="2022-10" db="EMBL/GenBank/DDBJ databases">
        <title>Human gut microbiome strain richness.</title>
        <authorList>
            <person name="Chen-Liaw A."/>
        </authorList>
    </citation>
    <scope>NUCLEOTIDE SEQUENCE</scope>
    <source>
        <strain evidence="5">1001283st1_A3_1001283B150304_161114</strain>
    </source>
</reference>
<proteinExistence type="predicted"/>
<dbReference type="OMA" id="KQWKENK"/>
<dbReference type="KEGG" id="btho:Btheta7330_03857"/>
<dbReference type="RefSeq" id="WP_008759927.1">
    <property type="nucleotide sequence ID" value="NZ_AP022660.1"/>
</dbReference>
<evidence type="ECO:0000313" key="2">
    <source>
        <dbReference type="EMBL" id="KAB4314758.1"/>
    </source>
</evidence>
<evidence type="ECO:0008006" key="10">
    <source>
        <dbReference type="Google" id="ProtNLM"/>
    </source>
</evidence>
<evidence type="ECO:0000313" key="1">
    <source>
        <dbReference type="EMBL" id="BCA48795.1"/>
    </source>
</evidence>
<evidence type="ECO:0000313" key="7">
    <source>
        <dbReference type="Proteomes" id="UP000440614"/>
    </source>
</evidence>
<dbReference type="EMBL" id="WCRS01000027">
    <property type="protein sequence ID" value="KAB4468997.1"/>
    <property type="molecule type" value="Genomic_DNA"/>
</dbReference>
<dbReference type="Proteomes" id="UP000500882">
    <property type="component" value="Chromosome"/>
</dbReference>
<reference evidence="6" key="3">
    <citation type="submission" date="2021-06" db="EMBL/GenBank/DDBJ databases">
        <title>Interrogation of the integrated mobile genetic elements in gut-associated Bacteroides with a consensus prediction approach.</title>
        <authorList>
            <person name="Campbell D.E."/>
            <person name="Leigh J.R."/>
            <person name="Kim T."/>
            <person name="England W."/>
            <person name="Whitaker R.J."/>
            <person name="Degnan P.H."/>
        </authorList>
    </citation>
    <scope>NUCLEOTIDE SEQUENCE</scope>
    <source>
        <strain evidence="6">VPI-BTDOT2</strain>
    </source>
</reference>
<organism evidence="2 7">
    <name type="scientific">Bacteroides thetaiotaomicron</name>
    <dbReference type="NCBI Taxonomy" id="818"/>
    <lineage>
        <taxon>Bacteria</taxon>
        <taxon>Pseudomonadati</taxon>
        <taxon>Bacteroidota</taxon>
        <taxon>Bacteroidia</taxon>
        <taxon>Bacteroidales</taxon>
        <taxon>Bacteroidaceae</taxon>
        <taxon>Bacteroides</taxon>
    </lineage>
</organism>
<dbReference type="Proteomes" id="UP001217776">
    <property type="component" value="Unassembled WGS sequence"/>
</dbReference>
<evidence type="ECO:0000313" key="9">
    <source>
        <dbReference type="Proteomes" id="UP000500882"/>
    </source>
</evidence>
<protein>
    <recommendedName>
        <fullName evidence="10">Anti-sigma factor</fullName>
    </recommendedName>
</protein>